<organism evidence="2 3">
    <name type="scientific">Aquatica leii</name>
    <dbReference type="NCBI Taxonomy" id="1421715"/>
    <lineage>
        <taxon>Eukaryota</taxon>
        <taxon>Metazoa</taxon>
        <taxon>Ecdysozoa</taxon>
        <taxon>Arthropoda</taxon>
        <taxon>Hexapoda</taxon>
        <taxon>Insecta</taxon>
        <taxon>Pterygota</taxon>
        <taxon>Neoptera</taxon>
        <taxon>Endopterygota</taxon>
        <taxon>Coleoptera</taxon>
        <taxon>Polyphaga</taxon>
        <taxon>Elateriformia</taxon>
        <taxon>Elateroidea</taxon>
        <taxon>Lampyridae</taxon>
        <taxon>Luciolinae</taxon>
        <taxon>Aquatica</taxon>
    </lineage>
</organism>
<name>A0AAN7PYU4_9COLE</name>
<proteinExistence type="predicted"/>
<evidence type="ECO:0000313" key="3">
    <source>
        <dbReference type="Proteomes" id="UP001353858"/>
    </source>
</evidence>
<dbReference type="Proteomes" id="UP001353858">
    <property type="component" value="Unassembled WGS sequence"/>
</dbReference>
<keyword evidence="3" id="KW-1185">Reference proteome</keyword>
<dbReference type="AlphaFoldDB" id="A0AAN7PYU4"/>
<reference evidence="3" key="1">
    <citation type="submission" date="2023-01" db="EMBL/GenBank/DDBJ databases">
        <title>Key to firefly adult light organ development and bioluminescence: homeobox transcription factors regulate luciferase expression and transportation to peroxisome.</title>
        <authorList>
            <person name="Fu X."/>
        </authorList>
    </citation>
    <scope>NUCLEOTIDE SEQUENCE [LARGE SCALE GENOMIC DNA]</scope>
</reference>
<comment type="caution">
    <text evidence="2">The sequence shown here is derived from an EMBL/GenBank/DDBJ whole genome shotgun (WGS) entry which is preliminary data.</text>
</comment>
<sequence>MGIFVLHALDNLKIDDMFDAAALTRWKQMSKSSELTDATAGPATDGTPVQVTDTTPDSDTGPPLGPAADATLGSATDATPHQATDLTLAPLTRTSNNQQGRGISFEQLMLASINRGSGTTQKRKKVCEGAEIITGEEVLNKEKTKNRS</sequence>
<evidence type="ECO:0000256" key="1">
    <source>
        <dbReference type="SAM" id="MobiDB-lite"/>
    </source>
</evidence>
<evidence type="ECO:0000313" key="2">
    <source>
        <dbReference type="EMBL" id="KAK4881389.1"/>
    </source>
</evidence>
<feature type="region of interest" description="Disordered" evidence="1">
    <location>
        <begin position="32"/>
        <end position="100"/>
    </location>
</feature>
<feature type="compositionally biased region" description="Polar residues" evidence="1">
    <location>
        <begin position="73"/>
        <end position="85"/>
    </location>
</feature>
<gene>
    <name evidence="2" type="ORF">RN001_004708</name>
</gene>
<dbReference type="EMBL" id="JARPUR010000002">
    <property type="protein sequence ID" value="KAK4881389.1"/>
    <property type="molecule type" value="Genomic_DNA"/>
</dbReference>
<feature type="compositionally biased region" description="Low complexity" evidence="1">
    <location>
        <begin position="36"/>
        <end position="62"/>
    </location>
</feature>
<protein>
    <submittedName>
        <fullName evidence="2">Uncharacterized protein</fullName>
    </submittedName>
</protein>
<accession>A0AAN7PYU4</accession>